<dbReference type="Pfam" id="PF20241">
    <property type="entry name" value="DUF6598"/>
    <property type="match status" value="1"/>
</dbReference>
<keyword evidence="3" id="KW-1185">Reference proteome</keyword>
<dbReference type="PANTHER" id="PTHR33065">
    <property type="entry name" value="OS07G0486400 PROTEIN"/>
    <property type="match status" value="1"/>
</dbReference>
<accession>A0A8J5VF67</accession>
<evidence type="ECO:0000313" key="2">
    <source>
        <dbReference type="EMBL" id="KAG8064380.1"/>
    </source>
</evidence>
<evidence type="ECO:0000259" key="1">
    <source>
        <dbReference type="Pfam" id="PF20241"/>
    </source>
</evidence>
<dbReference type="AlphaFoldDB" id="A0A8J5VF67"/>
<dbReference type="InterPro" id="IPR046533">
    <property type="entry name" value="DUF6598"/>
</dbReference>
<proteinExistence type="predicted"/>
<evidence type="ECO:0000313" key="3">
    <source>
        <dbReference type="Proteomes" id="UP000729402"/>
    </source>
</evidence>
<sequence>MRYIDAVYKSAKDYELCGAVNVISAKIVSLDIDLIHVYDIVLAKDSLDNKCVYLFCCGREDFQTINFKDELLILTGPKRGPALISSTHVENNLIIKGD</sequence>
<dbReference type="OrthoDB" id="663340at2759"/>
<reference evidence="2" key="2">
    <citation type="submission" date="2021-02" db="EMBL/GenBank/DDBJ databases">
        <authorList>
            <person name="Kimball J.A."/>
            <person name="Haas M.W."/>
            <person name="Macchietto M."/>
            <person name="Kono T."/>
            <person name="Duquette J."/>
            <person name="Shao M."/>
        </authorList>
    </citation>
    <scope>NUCLEOTIDE SEQUENCE</scope>
    <source>
        <tissue evidence="2">Fresh leaf tissue</tissue>
    </source>
</reference>
<feature type="domain" description="DUF6598" evidence="1">
    <location>
        <begin position="20"/>
        <end position="98"/>
    </location>
</feature>
<organism evidence="2 3">
    <name type="scientific">Zizania palustris</name>
    <name type="common">Northern wild rice</name>
    <dbReference type="NCBI Taxonomy" id="103762"/>
    <lineage>
        <taxon>Eukaryota</taxon>
        <taxon>Viridiplantae</taxon>
        <taxon>Streptophyta</taxon>
        <taxon>Embryophyta</taxon>
        <taxon>Tracheophyta</taxon>
        <taxon>Spermatophyta</taxon>
        <taxon>Magnoliopsida</taxon>
        <taxon>Liliopsida</taxon>
        <taxon>Poales</taxon>
        <taxon>Poaceae</taxon>
        <taxon>BOP clade</taxon>
        <taxon>Oryzoideae</taxon>
        <taxon>Oryzeae</taxon>
        <taxon>Zizaniinae</taxon>
        <taxon>Zizania</taxon>
    </lineage>
</organism>
<reference evidence="2" key="1">
    <citation type="journal article" date="2021" name="bioRxiv">
        <title>Whole Genome Assembly and Annotation of Northern Wild Rice, Zizania palustris L., Supports a Whole Genome Duplication in the Zizania Genus.</title>
        <authorList>
            <person name="Haas M."/>
            <person name="Kono T."/>
            <person name="Macchietto M."/>
            <person name="Millas R."/>
            <person name="McGilp L."/>
            <person name="Shao M."/>
            <person name="Duquette J."/>
            <person name="Hirsch C.N."/>
            <person name="Kimball J."/>
        </authorList>
    </citation>
    <scope>NUCLEOTIDE SEQUENCE</scope>
    <source>
        <tissue evidence="2">Fresh leaf tissue</tissue>
    </source>
</reference>
<protein>
    <recommendedName>
        <fullName evidence="1">DUF6598 domain-containing protein</fullName>
    </recommendedName>
</protein>
<name>A0A8J5VF67_ZIZPA</name>
<dbReference type="Proteomes" id="UP000729402">
    <property type="component" value="Unassembled WGS sequence"/>
</dbReference>
<gene>
    <name evidence="2" type="ORF">GUJ93_ZPchr0004g38924</name>
</gene>
<comment type="caution">
    <text evidence="2">The sequence shown here is derived from an EMBL/GenBank/DDBJ whole genome shotgun (WGS) entry which is preliminary data.</text>
</comment>
<dbReference type="EMBL" id="JAAALK010000285">
    <property type="protein sequence ID" value="KAG8064380.1"/>
    <property type="molecule type" value="Genomic_DNA"/>
</dbReference>
<dbReference type="PANTHER" id="PTHR33065:SF192">
    <property type="entry name" value="DUF6598 DOMAIN-CONTAINING PROTEIN"/>
    <property type="match status" value="1"/>
</dbReference>